<dbReference type="STRING" id="1660073.CSUIS_1349"/>
<evidence type="ECO:0000256" key="5">
    <source>
        <dbReference type="ARBA" id="ARBA00023027"/>
    </source>
</evidence>
<dbReference type="GO" id="GO:0009225">
    <property type="term" value="P:nucleotide-sugar metabolic process"/>
    <property type="evidence" value="ECO:0007669"/>
    <property type="project" value="InterPro"/>
</dbReference>
<dbReference type="AlphaFoldDB" id="A0A1X9SXW7"/>
<dbReference type="CDD" id="cd05246">
    <property type="entry name" value="dTDP_GD_SDR_e"/>
    <property type="match status" value="1"/>
</dbReference>
<sequence>MKSILLTGTAGFIGSNFVEYFLNKYENYILINLDLLTYAGNLNNLNKCFNNHRFKFIKGDICNRELVEFIFKEYDIKGVIHFAAESHVDNSIKNPGVFIHTNVNGTFTLVDVAYKYWMDSPFNYKNKYDGCRFHHISTDEVYGTLGDIGLFTETTPYAPNSPYSASKASSDMIIRAYVETYGLNAVITNCSNNYGPKQHDEKLIPTIIRNALQGKNIPIYGDGKNIRDWLYVLDHCKGIDLVYHNGVRGNTYNIGGRNERTNLEIANTICEILDKRLPKPTSYKNQITFVLDRAGHDRRYAIDATKIETKLGWKADENFDSGIIKTIDWYLKRYSL</sequence>
<evidence type="ECO:0000256" key="1">
    <source>
        <dbReference type="ARBA" id="ARBA00001539"/>
    </source>
</evidence>
<comment type="catalytic activity">
    <reaction evidence="1 7">
        <text>dTDP-alpha-D-glucose = dTDP-4-dehydro-6-deoxy-alpha-D-glucose + H2O</text>
        <dbReference type="Rhea" id="RHEA:17221"/>
        <dbReference type="ChEBI" id="CHEBI:15377"/>
        <dbReference type="ChEBI" id="CHEBI:57477"/>
        <dbReference type="ChEBI" id="CHEBI:57649"/>
        <dbReference type="EC" id="4.2.1.46"/>
    </reaction>
</comment>
<dbReference type="InterPro" id="IPR005888">
    <property type="entry name" value="dTDP_Gluc_deHydtase"/>
</dbReference>
<dbReference type="Gene3D" id="3.40.50.720">
    <property type="entry name" value="NAD(P)-binding Rossmann-like Domain"/>
    <property type="match status" value="1"/>
</dbReference>
<comment type="similarity">
    <text evidence="3 7">Belongs to the NAD(P)-dependent epimerase/dehydratase family. dTDP-glucose dehydratase subfamily.</text>
</comment>
<dbReference type="PANTHER" id="PTHR43000">
    <property type="entry name" value="DTDP-D-GLUCOSE 4,6-DEHYDRATASE-RELATED"/>
    <property type="match status" value="1"/>
</dbReference>
<evidence type="ECO:0000256" key="2">
    <source>
        <dbReference type="ARBA" id="ARBA00001911"/>
    </source>
</evidence>
<organism evidence="9 10">
    <name type="scientific">Campylobacter porcelli</name>
    <dbReference type="NCBI Taxonomy" id="1660073"/>
    <lineage>
        <taxon>Bacteria</taxon>
        <taxon>Pseudomonadati</taxon>
        <taxon>Campylobacterota</taxon>
        <taxon>Epsilonproteobacteria</taxon>
        <taxon>Campylobacterales</taxon>
        <taxon>Campylobacteraceae</taxon>
        <taxon>Campylobacter</taxon>
    </lineage>
</organism>
<evidence type="ECO:0000259" key="8">
    <source>
        <dbReference type="Pfam" id="PF16363"/>
    </source>
</evidence>
<evidence type="ECO:0000256" key="6">
    <source>
        <dbReference type="ARBA" id="ARBA00023239"/>
    </source>
</evidence>
<proteinExistence type="inferred from homology"/>
<accession>A0A1X9SXW7</accession>
<protein>
    <recommendedName>
        <fullName evidence="4 7">dTDP-glucose 4,6-dehydratase</fullName>
        <ecNumber evidence="4 7">4.2.1.46</ecNumber>
    </recommendedName>
</protein>
<dbReference type="NCBIfam" id="TIGR01181">
    <property type="entry name" value="dTDP_gluc_dehyt"/>
    <property type="match status" value="1"/>
</dbReference>
<keyword evidence="5" id="KW-0520">NAD</keyword>
<name>A0A1X9SXW7_9BACT</name>
<reference evidence="10" key="1">
    <citation type="journal article" date="2017" name="Genome Biol. Evol.">
        <title>Comparative Genomic Analysis Identifies a Campylobacter Clade Deficient in Selenium Metabolism.</title>
        <authorList>
            <person name="Miller W.G."/>
            <person name="Yee E."/>
            <person name="Lopes B.S."/>
            <person name="Chapman M.H."/>
            <person name="Huynh S."/>
            <person name="Bono J.L."/>
            <person name="Parker C.T."/>
            <person name="Strachan N.J.C."/>
            <person name="Forbes K.J."/>
        </authorList>
    </citation>
    <scope>NUCLEOTIDE SEQUENCE [LARGE SCALE GENOMIC DNA]</scope>
    <source>
        <strain evidence="10">RM6137</strain>
    </source>
</reference>
<keyword evidence="6 7" id="KW-0456">Lyase</keyword>
<evidence type="ECO:0000256" key="3">
    <source>
        <dbReference type="ARBA" id="ARBA00008178"/>
    </source>
</evidence>
<dbReference type="Gene3D" id="3.90.25.10">
    <property type="entry name" value="UDP-galactose 4-epimerase, domain 1"/>
    <property type="match status" value="1"/>
</dbReference>
<gene>
    <name evidence="9" type="ORF">CSUIS_1349</name>
</gene>
<dbReference type="InterPro" id="IPR036291">
    <property type="entry name" value="NAD(P)-bd_dom_sf"/>
</dbReference>
<evidence type="ECO:0000313" key="9">
    <source>
        <dbReference type="EMBL" id="ARR01142.1"/>
    </source>
</evidence>
<dbReference type="InterPro" id="IPR016040">
    <property type="entry name" value="NAD(P)-bd_dom"/>
</dbReference>
<comment type="cofactor">
    <cofactor evidence="2 7">
        <name>NAD(+)</name>
        <dbReference type="ChEBI" id="CHEBI:57540"/>
    </cofactor>
</comment>
<feature type="domain" description="NAD(P)-binding" evidence="8">
    <location>
        <begin position="5"/>
        <end position="324"/>
    </location>
</feature>
<dbReference type="Proteomes" id="UP000194260">
    <property type="component" value="Chromosome"/>
</dbReference>
<dbReference type="SUPFAM" id="SSF51735">
    <property type="entry name" value="NAD(P)-binding Rossmann-fold domains"/>
    <property type="match status" value="1"/>
</dbReference>
<dbReference type="Pfam" id="PF16363">
    <property type="entry name" value="GDP_Man_Dehyd"/>
    <property type="match status" value="1"/>
</dbReference>
<evidence type="ECO:0000313" key="10">
    <source>
        <dbReference type="Proteomes" id="UP000194260"/>
    </source>
</evidence>
<evidence type="ECO:0000256" key="4">
    <source>
        <dbReference type="ARBA" id="ARBA00011990"/>
    </source>
</evidence>
<dbReference type="RefSeq" id="WP_192940175.1">
    <property type="nucleotide sequence ID" value="NZ_CP018789.1"/>
</dbReference>
<evidence type="ECO:0000256" key="7">
    <source>
        <dbReference type="RuleBase" id="RU004473"/>
    </source>
</evidence>
<dbReference type="EMBL" id="CP018789">
    <property type="protein sequence ID" value="ARR01142.1"/>
    <property type="molecule type" value="Genomic_DNA"/>
</dbReference>
<dbReference type="EC" id="4.2.1.46" evidence="4 7"/>
<dbReference type="KEGG" id="camy:CSUIS_1349"/>
<dbReference type="GO" id="GO:0008460">
    <property type="term" value="F:dTDP-glucose 4,6-dehydratase activity"/>
    <property type="evidence" value="ECO:0007669"/>
    <property type="project" value="UniProtKB-EC"/>
</dbReference>